<feature type="compositionally biased region" description="Basic and acidic residues" evidence="1">
    <location>
        <begin position="51"/>
        <end position="77"/>
    </location>
</feature>
<feature type="signal peptide" evidence="2">
    <location>
        <begin position="1"/>
        <end position="25"/>
    </location>
</feature>
<evidence type="ECO:0008006" key="5">
    <source>
        <dbReference type="Google" id="ProtNLM"/>
    </source>
</evidence>
<evidence type="ECO:0000313" key="4">
    <source>
        <dbReference type="Proteomes" id="UP000324222"/>
    </source>
</evidence>
<dbReference type="Proteomes" id="UP000324222">
    <property type="component" value="Unassembled WGS sequence"/>
</dbReference>
<reference evidence="3 4" key="1">
    <citation type="submission" date="2019-05" db="EMBL/GenBank/DDBJ databases">
        <title>Another draft genome of Portunus trituberculatus and its Hox gene families provides insights of decapod evolution.</title>
        <authorList>
            <person name="Jeong J.-H."/>
            <person name="Song I."/>
            <person name="Kim S."/>
            <person name="Choi T."/>
            <person name="Kim D."/>
            <person name="Ryu S."/>
            <person name="Kim W."/>
        </authorList>
    </citation>
    <scope>NUCLEOTIDE SEQUENCE [LARGE SCALE GENOMIC DNA]</scope>
    <source>
        <tissue evidence="3">Muscle</tissue>
    </source>
</reference>
<keyword evidence="2" id="KW-0732">Signal</keyword>
<feature type="region of interest" description="Disordered" evidence="1">
    <location>
        <begin position="40"/>
        <end position="84"/>
    </location>
</feature>
<protein>
    <recommendedName>
        <fullName evidence="5">Secreted protein</fullName>
    </recommendedName>
</protein>
<evidence type="ECO:0000256" key="2">
    <source>
        <dbReference type="SAM" id="SignalP"/>
    </source>
</evidence>
<keyword evidence="4" id="KW-1185">Reference proteome</keyword>
<organism evidence="3 4">
    <name type="scientific">Portunus trituberculatus</name>
    <name type="common">Swimming crab</name>
    <name type="synonym">Neptunus trituberculatus</name>
    <dbReference type="NCBI Taxonomy" id="210409"/>
    <lineage>
        <taxon>Eukaryota</taxon>
        <taxon>Metazoa</taxon>
        <taxon>Ecdysozoa</taxon>
        <taxon>Arthropoda</taxon>
        <taxon>Crustacea</taxon>
        <taxon>Multicrustacea</taxon>
        <taxon>Malacostraca</taxon>
        <taxon>Eumalacostraca</taxon>
        <taxon>Eucarida</taxon>
        <taxon>Decapoda</taxon>
        <taxon>Pleocyemata</taxon>
        <taxon>Brachyura</taxon>
        <taxon>Eubrachyura</taxon>
        <taxon>Portunoidea</taxon>
        <taxon>Portunidae</taxon>
        <taxon>Portuninae</taxon>
        <taxon>Portunus</taxon>
    </lineage>
</organism>
<dbReference type="EMBL" id="VSRR010000635">
    <property type="protein sequence ID" value="MPC17964.1"/>
    <property type="molecule type" value="Genomic_DNA"/>
</dbReference>
<feature type="chain" id="PRO_5022680145" description="Secreted protein" evidence="2">
    <location>
        <begin position="26"/>
        <end position="92"/>
    </location>
</feature>
<name>A0A5B7D9H1_PORTR</name>
<comment type="caution">
    <text evidence="3">The sequence shown here is derived from an EMBL/GenBank/DDBJ whole genome shotgun (WGS) entry which is preliminary data.</text>
</comment>
<evidence type="ECO:0000256" key="1">
    <source>
        <dbReference type="SAM" id="MobiDB-lite"/>
    </source>
</evidence>
<evidence type="ECO:0000313" key="3">
    <source>
        <dbReference type="EMBL" id="MPC17964.1"/>
    </source>
</evidence>
<sequence>METTFTWLELTRGTWLLLLVTPVGERTLFQSAQVVTVPLPTSDRPAHARHHEYLHDEGCDDADAHSDDDSAPPRDEVELQDCEGNIVLRVDR</sequence>
<accession>A0A5B7D9H1</accession>
<proteinExistence type="predicted"/>
<gene>
    <name evidence="3" type="ORF">E2C01_010834</name>
</gene>
<dbReference type="AlphaFoldDB" id="A0A5B7D9H1"/>